<dbReference type="Proteomes" id="UP001162483">
    <property type="component" value="Unassembled WGS sequence"/>
</dbReference>
<sequence>MSGSTRVHEAGQLKYKSTYSVIQVARRQNSELGSTSQTDLCFTSKELGDTHTRHDQKSSYDGHTHKTNFRSNTKSSNSQETLMPKNRHNSGYHQQVSDFYKDALVTHRGKPSLIARIPVARILGEPEDETWRPSADNLEKVIVTDVTSNFLTVTIKE</sequence>
<protein>
    <submittedName>
        <fullName evidence="2">Uncharacterized protein</fullName>
    </submittedName>
</protein>
<dbReference type="Pfam" id="PF17218">
    <property type="entry name" value="CBX7_C"/>
    <property type="match status" value="1"/>
</dbReference>
<keyword evidence="3" id="KW-1185">Reference proteome</keyword>
<comment type="caution">
    <text evidence="2">The sequence shown here is derived from an EMBL/GenBank/DDBJ whole genome shotgun (WGS) entry which is preliminary data.</text>
</comment>
<feature type="region of interest" description="Disordered" evidence="1">
    <location>
        <begin position="50"/>
        <end position="92"/>
    </location>
</feature>
<reference evidence="2" key="1">
    <citation type="submission" date="2023-05" db="EMBL/GenBank/DDBJ databases">
        <authorList>
            <person name="Stuckert A."/>
        </authorList>
    </citation>
    <scope>NUCLEOTIDE SEQUENCE</scope>
</reference>
<dbReference type="PANTHER" id="PTHR46389">
    <property type="entry name" value="POLYCOMB GROUP PROTEIN PC"/>
    <property type="match status" value="1"/>
</dbReference>
<dbReference type="PANTHER" id="PTHR46389:SF1">
    <property type="entry name" value="CHROMOBOX PROTEIN HOMOLOG 8"/>
    <property type="match status" value="1"/>
</dbReference>
<gene>
    <name evidence="2" type="ORF">SPARVUS_LOCUS11013771</name>
</gene>
<feature type="compositionally biased region" description="Polar residues" evidence="1">
    <location>
        <begin position="69"/>
        <end position="81"/>
    </location>
</feature>
<dbReference type="EMBL" id="CATNWA010016140">
    <property type="protein sequence ID" value="CAI9590216.1"/>
    <property type="molecule type" value="Genomic_DNA"/>
</dbReference>
<accession>A0ABN9EZG0</accession>
<evidence type="ECO:0000256" key="1">
    <source>
        <dbReference type="SAM" id="MobiDB-lite"/>
    </source>
</evidence>
<proteinExistence type="predicted"/>
<name>A0ABN9EZG0_9NEOB</name>
<feature type="non-terminal residue" evidence="2">
    <location>
        <position position="157"/>
    </location>
</feature>
<dbReference type="InterPro" id="IPR033773">
    <property type="entry name" value="CBX7_C"/>
</dbReference>
<feature type="compositionally biased region" description="Basic and acidic residues" evidence="1">
    <location>
        <begin position="50"/>
        <end position="64"/>
    </location>
</feature>
<evidence type="ECO:0000313" key="3">
    <source>
        <dbReference type="Proteomes" id="UP001162483"/>
    </source>
</evidence>
<organism evidence="2 3">
    <name type="scientific">Staurois parvus</name>
    <dbReference type="NCBI Taxonomy" id="386267"/>
    <lineage>
        <taxon>Eukaryota</taxon>
        <taxon>Metazoa</taxon>
        <taxon>Chordata</taxon>
        <taxon>Craniata</taxon>
        <taxon>Vertebrata</taxon>
        <taxon>Euteleostomi</taxon>
        <taxon>Amphibia</taxon>
        <taxon>Batrachia</taxon>
        <taxon>Anura</taxon>
        <taxon>Neobatrachia</taxon>
        <taxon>Ranoidea</taxon>
        <taxon>Ranidae</taxon>
        <taxon>Staurois</taxon>
    </lineage>
</organism>
<evidence type="ECO:0000313" key="2">
    <source>
        <dbReference type="EMBL" id="CAI9590216.1"/>
    </source>
</evidence>
<dbReference type="InterPro" id="IPR052458">
    <property type="entry name" value="PcG_PRC1-like_component"/>
</dbReference>